<comment type="catalytic activity">
    <reaction evidence="6">
        <text>isochorismate + 2-oxoglutarate + H(+) = 5-enolpyruvoyl-6-hydroxy-2-succinyl-cyclohex-3-ene-1-carboxylate + CO2</text>
        <dbReference type="Rhea" id="RHEA:25593"/>
        <dbReference type="ChEBI" id="CHEBI:15378"/>
        <dbReference type="ChEBI" id="CHEBI:16526"/>
        <dbReference type="ChEBI" id="CHEBI:16810"/>
        <dbReference type="ChEBI" id="CHEBI:29780"/>
        <dbReference type="ChEBI" id="CHEBI:58818"/>
        <dbReference type="EC" id="2.2.1.9"/>
    </reaction>
</comment>
<dbReference type="GO" id="GO:0009234">
    <property type="term" value="P:menaquinone biosynthetic process"/>
    <property type="evidence" value="ECO:0007669"/>
    <property type="project" value="UniProtKB-UniRule"/>
</dbReference>
<evidence type="ECO:0000256" key="6">
    <source>
        <dbReference type="HAMAP-Rule" id="MF_01659"/>
    </source>
</evidence>
<organism evidence="8 9">
    <name type="scientific">Actinoalloteichus hoggarensis</name>
    <dbReference type="NCBI Taxonomy" id="1470176"/>
    <lineage>
        <taxon>Bacteria</taxon>
        <taxon>Bacillati</taxon>
        <taxon>Actinomycetota</taxon>
        <taxon>Actinomycetes</taxon>
        <taxon>Pseudonocardiales</taxon>
        <taxon>Pseudonocardiaceae</taxon>
        <taxon>Actinoalloteichus</taxon>
    </lineage>
</organism>
<comment type="function">
    <text evidence="6">Catalyzes the thiamine diphosphate-dependent decarboxylation of 2-oxoglutarate and the subsequent addition of the resulting succinic semialdehyde-thiamine pyrophosphate anion to isochorismate to yield 2-succinyl-5-enolpyruvyl-6-hydroxy-3-cyclohexene-1-carboxylate (SEPHCHC).</text>
</comment>
<comment type="cofactor">
    <cofactor evidence="6">
        <name>Mg(2+)</name>
        <dbReference type="ChEBI" id="CHEBI:18420"/>
    </cofactor>
    <cofactor evidence="6">
        <name>Mn(2+)</name>
        <dbReference type="ChEBI" id="CHEBI:29035"/>
    </cofactor>
</comment>
<comment type="similarity">
    <text evidence="6">Belongs to the TPP enzyme family. MenD subfamily.</text>
</comment>
<dbReference type="OrthoDB" id="9791859at2"/>
<evidence type="ECO:0000313" key="8">
    <source>
        <dbReference type="EMBL" id="ASO18152.1"/>
    </source>
</evidence>
<dbReference type="InterPro" id="IPR029061">
    <property type="entry name" value="THDP-binding"/>
</dbReference>
<keyword evidence="1 6" id="KW-0808">Transferase</keyword>
<dbReference type="Gene3D" id="3.40.50.1220">
    <property type="entry name" value="TPP-binding domain"/>
    <property type="match status" value="1"/>
</dbReference>
<dbReference type="UniPathway" id="UPA00079"/>
<dbReference type="GO" id="GO:0070204">
    <property type="term" value="F:2-succinyl-5-enolpyruvyl-6-hydroxy-3-cyclohexene-1-carboxylic-acid synthase activity"/>
    <property type="evidence" value="ECO:0007669"/>
    <property type="project" value="UniProtKB-UniRule"/>
</dbReference>
<dbReference type="InterPro" id="IPR004433">
    <property type="entry name" value="MenaQ_synth_MenD"/>
</dbReference>
<dbReference type="Proteomes" id="UP000204221">
    <property type="component" value="Chromosome"/>
</dbReference>
<comment type="pathway">
    <text evidence="6">Quinol/quinone metabolism; 1,4-dihydroxy-2-naphthoate biosynthesis; 1,4-dihydroxy-2-naphthoate from chorismate: step 2/7.</text>
</comment>
<dbReference type="Pfam" id="PF02776">
    <property type="entry name" value="TPP_enzyme_N"/>
    <property type="match status" value="1"/>
</dbReference>
<protein>
    <recommendedName>
        <fullName evidence="6">2-succinyl-5-enolpyruvyl-6-hydroxy-3-cyclohexene-1-carboxylate synthase</fullName>
        <shortName evidence="6">SEPHCHC synthase</shortName>
        <ecNumber evidence="6">2.2.1.9</ecNumber>
    </recommendedName>
    <alternativeName>
        <fullName evidence="6">Menaquinone biosynthesis protein MenD</fullName>
    </alternativeName>
</protein>
<keyword evidence="6" id="KW-0474">Menaquinone biosynthesis</keyword>
<comment type="pathway">
    <text evidence="6">Quinol/quinone metabolism; menaquinone biosynthesis.</text>
</comment>
<dbReference type="PANTHER" id="PTHR42916">
    <property type="entry name" value="2-SUCCINYL-5-ENOLPYRUVYL-6-HYDROXY-3-CYCLOHEXENE-1-CARBOXYLATE SYNTHASE"/>
    <property type="match status" value="1"/>
</dbReference>
<dbReference type="GO" id="GO:0030976">
    <property type="term" value="F:thiamine pyrophosphate binding"/>
    <property type="evidence" value="ECO:0007669"/>
    <property type="project" value="UniProtKB-UniRule"/>
</dbReference>
<keyword evidence="5 6" id="KW-0464">Manganese</keyword>
<reference evidence="8 9" key="1">
    <citation type="submission" date="2017-07" db="EMBL/GenBank/DDBJ databases">
        <title>Complete genome sequence of Actinoalloteichus hoggarensis DSM 45943, type strain of Actinoalloteichus hoggarensis.</title>
        <authorList>
            <person name="Ruckert C."/>
            <person name="Nouioui I."/>
            <person name="Willmese J."/>
            <person name="van Wezel G."/>
            <person name="Klenk H.-P."/>
            <person name="Kalinowski J."/>
            <person name="Zotchev S.B."/>
        </authorList>
    </citation>
    <scope>NUCLEOTIDE SEQUENCE [LARGE SCALE GENOMIC DNA]</scope>
    <source>
        <strain evidence="8 9">DSM 45943</strain>
    </source>
</reference>
<dbReference type="EC" id="2.2.1.9" evidence="6"/>
<accession>A0A221VX79</accession>
<evidence type="ECO:0000256" key="2">
    <source>
        <dbReference type="ARBA" id="ARBA00022723"/>
    </source>
</evidence>
<gene>
    <name evidence="6 8" type="primary">menD</name>
    <name evidence="8" type="ORF">AHOG_02440</name>
</gene>
<keyword evidence="2 6" id="KW-0479">Metal-binding</keyword>
<evidence type="ECO:0000256" key="4">
    <source>
        <dbReference type="ARBA" id="ARBA00023052"/>
    </source>
</evidence>
<dbReference type="CDD" id="cd07037">
    <property type="entry name" value="TPP_PYR_MenD"/>
    <property type="match status" value="1"/>
</dbReference>
<evidence type="ECO:0000256" key="3">
    <source>
        <dbReference type="ARBA" id="ARBA00022842"/>
    </source>
</evidence>
<keyword evidence="9" id="KW-1185">Reference proteome</keyword>
<keyword evidence="4 6" id="KW-0786">Thiamine pyrophosphate</keyword>
<comment type="cofactor">
    <cofactor evidence="6">
        <name>thiamine diphosphate</name>
        <dbReference type="ChEBI" id="CHEBI:58937"/>
    </cofactor>
    <text evidence="6">Binds 1 thiamine pyrophosphate per subunit.</text>
</comment>
<proteinExistence type="inferred from homology"/>
<dbReference type="InterPro" id="IPR012001">
    <property type="entry name" value="Thiamin_PyroP_enz_TPP-bd_dom"/>
</dbReference>
<sequence>MNPSTAQARVIVDELIRHGLRTAVLCPGSRNAPFSLALAEAARSGRLELHVRVDERGAGFLALGAAKATGRASAVFCTSGTAAANLHPAVAEADRACVGLLVVTADRPAELRAAGANQVIDQHRLFGAATRLFAELGVAENRPGQQAYWRSQASRIWHAVSGAAGPAGPAQLNVPLREPLLPGGEDPWCEPLAGRDDGGGWTRRHRPAAVSPLRPTTARGLVLLAEPDDTVDVAAIAAWARRNGWPLLAETGGVGVPDGALTAGMHLLADEDFLAAHRPEQVVCVGRPTVFRQVQRLLSRSDVDVLLLAAHEAVAPANDVRAVGDDLRDSTVAADPEWSSAWERADRTTTATVAALLAEQPAPTALRYTAELVAALPAGALLTVGSSNPARDVALCARSRPDLRVLRNRGAAGIDGTVSVAAGAALAVTAGPRRAAVPAVTDAADDAGGAVDGAAGRADRVGAEAADLDTASAPACYALLGDLTFLHDVNGLLVGTAERRPELTIVVVNDDGGGIFELLEQGAPEHRESFERVFATPHGVALGPLCAAYGVEYELVASPERLREALRPRPALRVVEVRTDRSDLRALHTALRDRVASALRAAR</sequence>
<dbReference type="RefSeq" id="WP_093939909.1">
    <property type="nucleotide sequence ID" value="NZ_CP022521.1"/>
</dbReference>
<dbReference type="GO" id="GO:0030145">
    <property type="term" value="F:manganese ion binding"/>
    <property type="evidence" value="ECO:0007669"/>
    <property type="project" value="UniProtKB-UniRule"/>
</dbReference>
<keyword evidence="3 6" id="KW-0460">Magnesium</keyword>
<dbReference type="UniPathway" id="UPA01057">
    <property type="reaction ID" value="UER00164"/>
</dbReference>
<dbReference type="PANTHER" id="PTHR42916:SF1">
    <property type="entry name" value="PROTEIN PHYLLO, CHLOROPLASTIC"/>
    <property type="match status" value="1"/>
</dbReference>
<comment type="subunit">
    <text evidence="6">Homodimer.</text>
</comment>
<dbReference type="GO" id="GO:0000287">
    <property type="term" value="F:magnesium ion binding"/>
    <property type="evidence" value="ECO:0007669"/>
    <property type="project" value="UniProtKB-UniRule"/>
</dbReference>
<name>A0A221VX79_9PSEU</name>
<evidence type="ECO:0000256" key="5">
    <source>
        <dbReference type="ARBA" id="ARBA00023211"/>
    </source>
</evidence>
<evidence type="ECO:0000313" key="9">
    <source>
        <dbReference type="Proteomes" id="UP000204221"/>
    </source>
</evidence>
<feature type="domain" description="Thiamine pyrophosphate enzyme N-terminal TPP-binding" evidence="7">
    <location>
        <begin position="8"/>
        <end position="123"/>
    </location>
</feature>
<dbReference type="SUPFAM" id="SSF52518">
    <property type="entry name" value="Thiamin diphosphate-binding fold (THDP-binding)"/>
    <property type="match status" value="2"/>
</dbReference>
<dbReference type="PIRSF" id="PIRSF004983">
    <property type="entry name" value="MenD"/>
    <property type="match status" value="1"/>
</dbReference>
<dbReference type="EMBL" id="CP022521">
    <property type="protein sequence ID" value="ASO18152.1"/>
    <property type="molecule type" value="Genomic_DNA"/>
</dbReference>
<dbReference type="NCBIfam" id="TIGR00173">
    <property type="entry name" value="menD"/>
    <property type="match status" value="1"/>
</dbReference>
<evidence type="ECO:0000259" key="7">
    <source>
        <dbReference type="Pfam" id="PF02776"/>
    </source>
</evidence>
<dbReference type="AlphaFoldDB" id="A0A221VX79"/>
<evidence type="ECO:0000256" key="1">
    <source>
        <dbReference type="ARBA" id="ARBA00022679"/>
    </source>
</evidence>
<dbReference type="Gene3D" id="3.40.50.970">
    <property type="match status" value="2"/>
</dbReference>
<dbReference type="KEGG" id="ahg:AHOG_02440"/>
<dbReference type="HAMAP" id="MF_01659">
    <property type="entry name" value="MenD"/>
    <property type="match status" value="1"/>
</dbReference>